<dbReference type="Proteomes" id="UP001348805">
    <property type="component" value="Segment"/>
</dbReference>
<evidence type="ECO:0000313" key="2">
    <source>
        <dbReference type="EMBL" id="WQJ51457.1"/>
    </source>
</evidence>
<organism evidence="2 3">
    <name type="scientific">phage Lak_Megaphage_RVC_AP3_GC26</name>
    <dbReference type="NCBI Taxonomy" id="3109225"/>
    <lineage>
        <taxon>Viruses</taxon>
        <taxon>Duplodnaviria</taxon>
        <taxon>Heunggongvirae</taxon>
        <taxon>Uroviricota</taxon>
        <taxon>Caudoviricetes</taxon>
        <taxon>Caudoviricetes code 15 clade</taxon>
    </lineage>
</organism>
<evidence type="ECO:0000256" key="1">
    <source>
        <dbReference type="SAM" id="MobiDB-lite"/>
    </source>
</evidence>
<keyword evidence="3" id="KW-1185">Reference proteome</keyword>
<protein>
    <submittedName>
        <fullName evidence="2">Uncharacterized protein</fullName>
    </submittedName>
</protein>
<dbReference type="EMBL" id="OR769219">
    <property type="protein sequence ID" value="WQJ51457.1"/>
    <property type="molecule type" value="Genomic_DNA"/>
</dbReference>
<proteinExistence type="predicted"/>
<feature type="compositionally biased region" description="Polar residues" evidence="1">
    <location>
        <begin position="556"/>
        <end position="572"/>
    </location>
</feature>
<evidence type="ECO:0000313" key="3">
    <source>
        <dbReference type="Proteomes" id="UP001348805"/>
    </source>
</evidence>
<reference evidence="2 3" key="1">
    <citation type="submission" date="2023-11" db="EMBL/GenBank/DDBJ databases">
        <authorList>
            <person name="Cook R."/>
            <person name="Crisci M."/>
            <person name="Pye H."/>
            <person name="Adriaenssens E."/>
            <person name="Santini J."/>
        </authorList>
    </citation>
    <scope>NUCLEOTIDE SEQUENCE [LARGE SCALE GENOMIC DNA]</scope>
    <source>
        <strain evidence="2">Lak_Megaphage_RVC_AP3_GC26</strain>
    </source>
</reference>
<feature type="region of interest" description="Disordered" evidence="1">
    <location>
        <begin position="521"/>
        <end position="572"/>
    </location>
</feature>
<sequence length="645" mass="75218">MNKCVKRLIESLFDDDFEDIVDNRDDLSSDLAGKITKNMLTYCESYLTEQTFSNSYIDIKNVVDKKVHSEVEGSTVAFYYETKKPEEPKVYLTHVSFRRLNDAQKFIDELNEFSISNVLLRYNLEVGRYVNAKDSDAINNIIDLKNINFISVGLKGVYPKNFYVNGDDLKEEKLYSKVFEEHNYYYKGDVDINLLRCWIDNETIDIESTDSISLMECYNMNDYSFIKKVNNTFRNATYSYKGLPKTGNLTGLPNGKYRAQIEFNDERTVNEPYQPLDGKVKINFVGFPSNCSELTARIRQMPWRILPYMSFEGITMQNLPKFNFEAGGFPGKNYGIMIQLGPYKFEANCRRWKPTKPQWKTILTSKDWFLDCYISKNGPHREYVEPDNKEAQETFIKEKSKIDSVNKRTEDKKEDAELMKENCIKYLKAGATYFGNNWVIRIKSLGDRFISYTLMKRLSITDGHRTYEAFCKWLDHTSFKLEKGGTETLRDVIVKPVEERRAKIIEQRKEEAKQLRKELRNKAKENNVVKQTSDETNNDEIQPVKKRRGRPRKSDITITNNTEVNSANNKETEVTNNSNVKIYDYSDRAIAIYGDYKDILPIKDKLKEIGCRYNKFLNINGVKTPGWIVSAKKRAEVEKIINNKN</sequence>
<name>A0ABZ0Z1H3_9CAUD</name>
<accession>A0ABZ0Z1H3</accession>